<dbReference type="EMBL" id="JACHLZ010000001">
    <property type="protein sequence ID" value="MBB5830531.1"/>
    <property type="molecule type" value="Genomic_DNA"/>
</dbReference>
<evidence type="ECO:0000313" key="2">
    <source>
        <dbReference type="Proteomes" id="UP000588158"/>
    </source>
</evidence>
<dbReference type="Gene3D" id="1.10.443.10">
    <property type="entry name" value="Intergrase catalytic core"/>
    <property type="match status" value="1"/>
</dbReference>
<dbReference type="AlphaFoldDB" id="A0A841AA83"/>
<dbReference type="GO" id="GO:0003677">
    <property type="term" value="F:DNA binding"/>
    <property type="evidence" value="ECO:0007669"/>
    <property type="project" value="InterPro"/>
</dbReference>
<protein>
    <recommendedName>
        <fullName evidence="3">Integrase</fullName>
    </recommendedName>
</protein>
<sequence>MELLGHSAIAVTMNTYSHVIPALQDESAKRMDALFGAENTKLRETESAKT</sequence>
<reference evidence="1 2" key="1">
    <citation type="submission" date="2020-08" db="EMBL/GenBank/DDBJ databases">
        <title>Sequencing the genomes of 1000 actinobacteria strains.</title>
        <authorList>
            <person name="Klenk H.-P."/>
        </authorList>
    </citation>
    <scope>NUCLEOTIDE SEQUENCE [LARGE SCALE GENOMIC DNA]</scope>
    <source>
        <strain evidence="1 2">DSM 28796</strain>
    </source>
</reference>
<dbReference type="GO" id="GO:0015074">
    <property type="term" value="P:DNA integration"/>
    <property type="evidence" value="ECO:0007669"/>
    <property type="project" value="InterPro"/>
</dbReference>
<evidence type="ECO:0008006" key="3">
    <source>
        <dbReference type="Google" id="ProtNLM"/>
    </source>
</evidence>
<evidence type="ECO:0000313" key="1">
    <source>
        <dbReference type="EMBL" id="MBB5830531.1"/>
    </source>
</evidence>
<accession>A0A841AA83</accession>
<proteinExistence type="predicted"/>
<dbReference type="GO" id="GO:0006310">
    <property type="term" value="P:DNA recombination"/>
    <property type="evidence" value="ECO:0007669"/>
    <property type="project" value="InterPro"/>
</dbReference>
<organism evidence="1 2">
    <name type="scientific">Brachybacterium aquaticum</name>
    <dbReference type="NCBI Taxonomy" id="1432564"/>
    <lineage>
        <taxon>Bacteria</taxon>
        <taxon>Bacillati</taxon>
        <taxon>Actinomycetota</taxon>
        <taxon>Actinomycetes</taxon>
        <taxon>Micrococcales</taxon>
        <taxon>Dermabacteraceae</taxon>
        <taxon>Brachybacterium</taxon>
    </lineage>
</organism>
<dbReference type="InterPro" id="IPR013762">
    <property type="entry name" value="Integrase-like_cat_sf"/>
</dbReference>
<dbReference type="Proteomes" id="UP000588158">
    <property type="component" value="Unassembled WGS sequence"/>
</dbReference>
<comment type="caution">
    <text evidence="1">The sequence shown here is derived from an EMBL/GenBank/DDBJ whole genome shotgun (WGS) entry which is preliminary data.</text>
</comment>
<name>A0A841AA83_9MICO</name>
<keyword evidence="2" id="KW-1185">Reference proteome</keyword>
<gene>
    <name evidence="1" type="ORF">HNR70_000344</name>
</gene>